<dbReference type="Proteomes" id="UP001237448">
    <property type="component" value="Unassembled WGS sequence"/>
</dbReference>
<dbReference type="Pfam" id="PF07007">
    <property type="entry name" value="LprI"/>
    <property type="match status" value="1"/>
</dbReference>
<dbReference type="EMBL" id="JAUSVK010000001">
    <property type="protein sequence ID" value="MDQ0391997.1"/>
    <property type="molecule type" value="Genomic_DNA"/>
</dbReference>
<dbReference type="Gene3D" id="1.20.1270.180">
    <property type="match status" value="1"/>
</dbReference>
<feature type="chain" id="PRO_5045095126" description="Lysozyme inhibitor LprI-like N-terminal domain-containing protein" evidence="1">
    <location>
        <begin position="23"/>
        <end position="118"/>
    </location>
</feature>
<dbReference type="RefSeq" id="WP_307425203.1">
    <property type="nucleotide sequence ID" value="NZ_JAUSVK010000001.1"/>
</dbReference>
<keyword evidence="4" id="KW-1185">Reference proteome</keyword>
<dbReference type="PANTHER" id="PTHR37549:SF1">
    <property type="entry name" value="LIPOPROTEIN LPRI"/>
    <property type="match status" value="1"/>
</dbReference>
<feature type="domain" description="Lysozyme inhibitor LprI-like N-terminal" evidence="2">
    <location>
        <begin position="30"/>
        <end position="105"/>
    </location>
</feature>
<reference evidence="3 4" key="1">
    <citation type="submission" date="2023-07" db="EMBL/GenBank/DDBJ databases">
        <title>Genomic Encyclopedia of Type Strains, Phase IV (KMG-IV): sequencing the most valuable type-strain genomes for metagenomic binning, comparative biology and taxonomic classification.</title>
        <authorList>
            <person name="Goeker M."/>
        </authorList>
    </citation>
    <scope>NUCLEOTIDE SEQUENCE [LARGE SCALE GENOMIC DNA]</scope>
    <source>
        <strain evidence="3 4">DSM 5896</strain>
    </source>
</reference>
<proteinExistence type="predicted"/>
<dbReference type="InterPro" id="IPR052755">
    <property type="entry name" value="Lysozyme_Inhibitor_LprI"/>
</dbReference>
<accession>A0ABU0FCE4</accession>
<name>A0ABU0FCE4_9HYPH</name>
<evidence type="ECO:0000313" key="3">
    <source>
        <dbReference type="EMBL" id="MDQ0391997.1"/>
    </source>
</evidence>
<comment type="caution">
    <text evidence="3">The sequence shown here is derived from an EMBL/GenBank/DDBJ whole genome shotgun (WGS) entry which is preliminary data.</text>
</comment>
<sequence length="118" mass="12378">MKTWLVLAIAAAASAFPFAACAADYAPIDCAKASSPAELAICRTYSLGQAEARMATLFGITTSLVAMGQRGDIGDAQKRWLKTRDACGGDVSCLAEAYRRRIAELGAVMDAIASRGPF</sequence>
<feature type="signal peptide" evidence="1">
    <location>
        <begin position="1"/>
        <end position="22"/>
    </location>
</feature>
<evidence type="ECO:0000259" key="2">
    <source>
        <dbReference type="Pfam" id="PF07007"/>
    </source>
</evidence>
<evidence type="ECO:0000256" key="1">
    <source>
        <dbReference type="SAM" id="SignalP"/>
    </source>
</evidence>
<keyword evidence="1" id="KW-0732">Signal</keyword>
<protein>
    <recommendedName>
        <fullName evidence="2">Lysozyme inhibitor LprI-like N-terminal domain-containing protein</fullName>
    </recommendedName>
</protein>
<evidence type="ECO:0000313" key="4">
    <source>
        <dbReference type="Proteomes" id="UP001237448"/>
    </source>
</evidence>
<dbReference type="PANTHER" id="PTHR37549">
    <property type="entry name" value="LIPOPROTEIN LPRI"/>
    <property type="match status" value="1"/>
</dbReference>
<organism evidence="3 4">
    <name type="scientific">Labrys monachus</name>
    <dbReference type="NCBI Taxonomy" id="217067"/>
    <lineage>
        <taxon>Bacteria</taxon>
        <taxon>Pseudomonadati</taxon>
        <taxon>Pseudomonadota</taxon>
        <taxon>Alphaproteobacteria</taxon>
        <taxon>Hyphomicrobiales</taxon>
        <taxon>Xanthobacteraceae</taxon>
        <taxon>Labrys</taxon>
    </lineage>
</organism>
<dbReference type="InterPro" id="IPR009739">
    <property type="entry name" value="LprI-like_N"/>
</dbReference>
<gene>
    <name evidence="3" type="ORF">J3R73_001789</name>
</gene>